<organism evidence="1 2">
    <name type="scientific">Roseateles hydrophilus</name>
    <dbReference type="NCBI Taxonomy" id="2975054"/>
    <lineage>
        <taxon>Bacteria</taxon>
        <taxon>Pseudomonadati</taxon>
        <taxon>Pseudomonadota</taxon>
        <taxon>Betaproteobacteria</taxon>
        <taxon>Burkholderiales</taxon>
        <taxon>Sphaerotilaceae</taxon>
        <taxon>Roseateles</taxon>
    </lineage>
</organism>
<dbReference type="EMBL" id="JAPPUY010000005">
    <property type="protein sequence ID" value="MCY4747049.1"/>
    <property type="molecule type" value="Genomic_DNA"/>
</dbReference>
<name>A0ACC6CF89_9BURK</name>
<accession>A0ACC6CF89</accession>
<reference evidence="1" key="1">
    <citation type="submission" date="2022-08" db="EMBL/GenBank/DDBJ databases">
        <title>Genome sequencing of Pelomonas sp. UHG3.</title>
        <authorList>
            <person name="So Y."/>
        </authorList>
    </citation>
    <scope>NUCLEOTIDE SEQUENCE</scope>
    <source>
        <strain evidence="1">UHG3</strain>
    </source>
</reference>
<gene>
    <name evidence="1" type="ORF">NYO99_18900</name>
</gene>
<sequence length="164" mass="17654">MRLRTLLPAWAVVGGLAMPAFAQPLTLGFHEFFAQPIGPRGLAPSAALQAAVGREVRLTGFMVRRERPLAGQFLLTPRPVSMAEHADGEADDLPATAVTVVLDETQRDRLVAFQPGPLTLTGRLAFGPVEDSTGRISWVRLHLAERALAAQASTAAPDHHHHPH</sequence>
<proteinExistence type="predicted"/>
<evidence type="ECO:0000313" key="2">
    <source>
        <dbReference type="Proteomes" id="UP001076464"/>
    </source>
</evidence>
<comment type="caution">
    <text evidence="1">The sequence shown here is derived from an EMBL/GenBank/DDBJ whole genome shotgun (WGS) entry which is preliminary data.</text>
</comment>
<keyword evidence="2" id="KW-1185">Reference proteome</keyword>
<evidence type="ECO:0000313" key="1">
    <source>
        <dbReference type="EMBL" id="MCY4747049.1"/>
    </source>
</evidence>
<protein>
    <submittedName>
        <fullName evidence="1">Uncharacterized protein</fullName>
    </submittedName>
</protein>
<dbReference type="Proteomes" id="UP001076464">
    <property type="component" value="Unassembled WGS sequence"/>
</dbReference>